<dbReference type="HOGENOM" id="CLU_419491_0_0_1"/>
<accession>A0BQP0</accession>
<keyword evidence="1" id="KW-0175">Coiled coil</keyword>
<name>A0BQP0_PARTE</name>
<dbReference type="EMBL" id="CT868010">
    <property type="protein sequence ID" value="CAK60857.1"/>
    <property type="molecule type" value="Genomic_DNA"/>
</dbReference>
<reference evidence="2 3" key="1">
    <citation type="journal article" date="2006" name="Nature">
        <title>Global trends of whole-genome duplications revealed by the ciliate Paramecium tetraurelia.</title>
        <authorList>
            <consortium name="Genoscope"/>
            <person name="Aury J.-M."/>
            <person name="Jaillon O."/>
            <person name="Duret L."/>
            <person name="Noel B."/>
            <person name="Jubin C."/>
            <person name="Porcel B.M."/>
            <person name="Segurens B."/>
            <person name="Daubin V."/>
            <person name="Anthouard V."/>
            <person name="Aiach N."/>
            <person name="Arnaiz O."/>
            <person name="Billaut A."/>
            <person name="Beisson J."/>
            <person name="Blanc I."/>
            <person name="Bouhouche K."/>
            <person name="Camara F."/>
            <person name="Duharcourt S."/>
            <person name="Guigo R."/>
            <person name="Gogendeau D."/>
            <person name="Katinka M."/>
            <person name="Keller A.-M."/>
            <person name="Kissmehl R."/>
            <person name="Klotz C."/>
            <person name="Koll F."/>
            <person name="Le Moue A."/>
            <person name="Lepere C."/>
            <person name="Malinsky S."/>
            <person name="Nowacki M."/>
            <person name="Nowak J.K."/>
            <person name="Plattner H."/>
            <person name="Poulain J."/>
            <person name="Ruiz F."/>
            <person name="Serrano V."/>
            <person name="Zagulski M."/>
            <person name="Dessen P."/>
            <person name="Betermier M."/>
            <person name="Weissenbach J."/>
            <person name="Scarpelli C."/>
            <person name="Schachter V."/>
            <person name="Sperling L."/>
            <person name="Meyer E."/>
            <person name="Cohen J."/>
            <person name="Wincker P."/>
        </authorList>
    </citation>
    <scope>NUCLEOTIDE SEQUENCE [LARGE SCALE GENOMIC DNA]</scope>
    <source>
        <strain evidence="2 3">Stock d4-2</strain>
    </source>
</reference>
<evidence type="ECO:0000313" key="3">
    <source>
        <dbReference type="Proteomes" id="UP000000600"/>
    </source>
</evidence>
<feature type="coiled-coil region" evidence="1">
    <location>
        <begin position="11"/>
        <end position="38"/>
    </location>
</feature>
<dbReference type="Pfam" id="PF00400">
    <property type="entry name" value="WD40"/>
    <property type="match status" value="2"/>
</dbReference>
<dbReference type="InterPro" id="IPR015943">
    <property type="entry name" value="WD40/YVTN_repeat-like_dom_sf"/>
</dbReference>
<dbReference type="InterPro" id="IPR036322">
    <property type="entry name" value="WD40_repeat_dom_sf"/>
</dbReference>
<dbReference type="GO" id="GO:0016226">
    <property type="term" value="P:iron-sulfur cluster assembly"/>
    <property type="evidence" value="ECO:0000318"/>
    <property type="project" value="GO_Central"/>
</dbReference>
<dbReference type="SUPFAM" id="SSF50978">
    <property type="entry name" value="WD40 repeat-like"/>
    <property type="match status" value="1"/>
</dbReference>
<dbReference type="RefSeq" id="XP_001428255.1">
    <property type="nucleotide sequence ID" value="XM_001428218.1"/>
</dbReference>
<evidence type="ECO:0000313" key="2">
    <source>
        <dbReference type="EMBL" id="CAK60857.1"/>
    </source>
</evidence>
<dbReference type="InParanoid" id="A0BQP0"/>
<dbReference type="PANTHER" id="PTHR19920">
    <property type="entry name" value="WD40 PROTEIN CIAO1"/>
    <property type="match status" value="1"/>
</dbReference>
<proteinExistence type="predicted"/>
<dbReference type="SMART" id="SM00320">
    <property type="entry name" value="WD40"/>
    <property type="match status" value="4"/>
</dbReference>
<sequence>MSDLNSRSEFINKLENLIQEITTSLENEQQQSQQKKNNQKLESSDEGYFFKNDDYYGQQGNLSSTIDVASVFLSQLSKFKEQFEQTKEILLLVPLEKTQCQQYLAKNLELYRSKLQPSLVRSLILFNNSEIERQKVEEIKKKLQYYIEYQPQQICPIHKQIVEQVNISGDLNFSNRLLCKQCGSYGLNIQVFLKEYLMDFFEFKINSETTRSIINKQIQDLSNLILSQKNLNILYNDLNAQFQQRISIIDDIAGSQINNIDKLTIMANDYVKTQDDFLKWNQQFIKKIQEKRQEDFEKVQSEIKSIIYQFDFASHQLKQKDTQKNIQNFPYIYKNSIKQLETCQVLSFNRNDQLIATAKANIIVIWNFQNCLMNPIAELKGHQKEVSCLFFDKNSETLISCGGDYDRLIILWKYLGNNKWIEQQRISNTLGIKVIDFDYNKNLLIVGCQKGIIKTFEFQPEIPLINEKQEIELESTQAIYGLSLNPSKTFLVSCGQDSQLRMLNMDINFKRNIVTNCDSVGTRVKFIDDQSFVLVQRNGWFIYYKIEWNTLKEMQRISLSSENHDFIFTPIYYNSDKQFLVVKHYKAMYFLRRSAHGYFEKQTMPLVYESSFLYATISNNGKFLVTWIDKQNEQTIKVDLIQHYHIYELQQQNA</sequence>
<gene>
    <name evidence="2" type="ORF">GSPATT00031086001</name>
</gene>
<evidence type="ECO:0000256" key="1">
    <source>
        <dbReference type="SAM" id="Coils"/>
    </source>
</evidence>
<dbReference type="AlphaFoldDB" id="A0BQP0"/>
<dbReference type="InterPro" id="IPR001680">
    <property type="entry name" value="WD40_rpt"/>
</dbReference>
<evidence type="ECO:0008006" key="4">
    <source>
        <dbReference type="Google" id="ProtNLM"/>
    </source>
</evidence>
<dbReference type="Gene3D" id="2.130.10.10">
    <property type="entry name" value="YVTN repeat-like/Quinoprotein amine dehydrogenase"/>
    <property type="match status" value="1"/>
</dbReference>
<keyword evidence="3" id="KW-1185">Reference proteome</keyword>
<dbReference type="GeneID" id="5014034"/>
<dbReference type="OrthoDB" id="307587at2759"/>
<dbReference type="PANTHER" id="PTHR19920:SF0">
    <property type="entry name" value="CYTOSOLIC IRON-SULFUR PROTEIN ASSEMBLY PROTEIN CIAO1-RELATED"/>
    <property type="match status" value="1"/>
</dbReference>
<dbReference type="KEGG" id="ptm:GSPATT00031086001"/>
<dbReference type="Proteomes" id="UP000000600">
    <property type="component" value="Unassembled WGS sequence"/>
</dbReference>
<dbReference type="GO" id="GO:0097361">
    <property type="term" value="C:cytosolic [4Fe-4S] assembly targeting complex"/>
    <property type="evidence" value="ECO:0000318"/>
    <property type="project" value="GO_Central"/>
</dbReference>
<dbReference type="OMA" id="FFEFKIN"/>
<protein>
    <recommendedName>
        <fullName evidence="4">Anaphase-promoting complex subunit 4 WD40 domain-containing protein</fullName>
    </recommendedName>
</protein>
<organism evidence="2 3">
    <name type="scientific">Paramecium tetraurelia</name>
    <dbReference type="NCBI Taxonomy" id="5888"/>
    <lineage>
        <taxon>Eukaryota</taxon>
        <taxon>Sar</taxon>
        <taxon>Alveolata</taxon>
        <taxon>Ciliophora</taxon>
        <taxon>Intramacronucleata</taxon>
        <taxon>Oligohymenophorea</taxon>
        <taxon>Peniculida</taxon>
        <taxon>Parameciidae</taxon>
        <taxon>Paramecium</taxon>
    </lineage>
</organism>